<proteinExistence type="predicted"/>
<dbReference type="AlphaFoldDB" id="A0A2D4IXV1"/>
<feature type="signal peptide" evidence="1">
    <location>
        <begin position="1"/>
        <end position="16"/>
    </location>
</feature>
<feature type="domain" description="GAG-pre-integrase" evidence="2">
    <location>
        <begin position="47"/>
        <end position="117"/>
    </location>
</feature>
<feature type="chain" id="PRO_5013635905" description="GAG-pre-integrase domain-containing protein" evidence="1">
    <location>
        <begin position="17"/>
        <end position="182"/>
    </location>
</feature>
<dbReference type="Pfam" id="PF13976">
    <property type="entry name" value="gag_pre-integrs"/>
    <property type="match status" value="1"/>
</dbReference>
<reference evidence="3" key="1">
    <citation type="submission" date="2017-07" db="EMBL/GenBank/DDBJ databases">
        <authorList>
            <person name="Mikheyev A."/>
            <person name="Grau M."/>
        </authorList>
    </citation>
    <scope>NUCLEOTIDE SEQUENCE</scope>
    <source>
        <tissue evidence="3">Venom_gland</tissue>
    </source>
</reference>
<evidence type="ECO:0000256" key="1">
    <source>
        <dbReference type="SAM" id="SignalP"/>
    </source>
</evidence>
<name>A0A2D4IXV1_MICLE</name>
<organism evidence="3">
    <name type="scientific">Micrurus lemniscatus lemniscatus</name>
    <dbReference type="NCBI Taxonomy" id="129467"/>
    <lineage>
        <taxon>Eukaryota</taxon>
        <taxon>Metazoa</taxon>
        <taxon>Chordata</taxon>
        <taxon>Craniata</taxon>
        <taxon>Vertebrata</taxon>
        <taxon>Euteleostomi</taxon>
        <taxon>Lepidosauria</taxon>
        <taxon>Squamata</taxon>
        <taxon>Bifurcata</taxon>
        <taxon>Unidentata</taxon>
        <taxon>Episquamata</taxon>
        <taxon>Toxicofera</taxon>
        <taxon>Serpentes</taxon>
        <taxon>Colubroidea</taxon>
        <taxon>Elapidae</taxon>
        <taxon>Elapinae</taxon>
        <taxon>Micrurus</taxon>
    </lineage>
</organism>
<dbReference type="EMBL" id="IACK01135682">
    <property type="protein sequence ID" value="LAA89059.1"/>
    <property type="molecule type" value="Transcribed_RNA"/>
</dbReference>
<evidence type="ECO:0000313" key="3">
    <source>
        <dbReference type="EMBL" id="LAA89059.1"/>
    </source>
</evidence>
<keyword evidence="1" id="KW-0732">Signal</keyword>
<evidence type="ECO:0000259" key="2">
    <source>
        <dbReference type="Pfam" id="PF13976"/>
    </source>
</evidence>
<protein>
    <recommendedName>
        <fullName evidence="2">GAG-pre-integrase domain-containing protein</fullName>
    </recommendedName>
</protein>
<sequence length="182" mass="20916">MLFVHKLKFNLLSVRALVNIGYVVTFRGDNCIIEKEGKRVTANLENDLYVIHNDKLQKANSVYNNVKPHDECIHLLHRRLGHINFKMLTQTVKLSEGVKLKPCSKYLNCNACSQDKSKIIPANRLSGFKTKEPLKVVFADLIGPMKPSLGGTCYILSIMNYYSHYEFLLLTEKQNRDIQKFL</sequence>
<reference evidence="3" key="2">
    <citation type="submission" date="2017-11" db="EMBL/GenBank/DDBJ databases">
        <title>Coralsnake Venomics: Analyses of Venom Gland Transcriptomes and Proteomes of Six Brazilian Taxa.</title>
        <authorList>
            <person name="Aird S.D."/>
            <person name="Jorge da Silva N."/>
            <person name="Qiu L."/>
            <person name="Villar-Briones A."/>
            <person name="Aparecida-Saddi V."/>
            <person name="Campos-Telles M.P."/>
            <person name="Grau M."/>
            <person name="Mikheyev A.S."/>
        </authorList>
    </citation>
    <scope>NUCLEOTIDE SEQUENCE</scope>
    <source>
        <tissue evidence="3">Venom_gland</tissue>
    </source>
</reference>
<dbReference type="InterPro" id="IPR025724">
    <property type="entry name" value="GAG-pre-integrase_dom"/>
</dbReference>
<accession>A0A2D4IXV1</accession>